<feature type="short sequence motif" description="Nudix box" evidence="14">
    <location>
        <begin position="94"/>
        <end position="116"/>
    </location>
</feature>
<dbReference type="AlphaFoldDB" id="A0A1A9EU77"/>
<feature type="binding site" evidence="13">
    <location>
        <position position="161"/>
    </location>
    <ligand>
        <name>Mg(2+)</name>
        <dbReference type="ChEBI" id="CHEBI:18420"/>
        <label>1</label>
    </ligand>
</feature>
<dbReference type="KEGG" id="mars:A8C75_02540"/>
<evidence type="ECO:0000259" key="15">
    <source>
        <dbReference type="PROSITE" id="PS51462"/>
    </source>
</evidence>
<evidence type="ECO:0000256" key="9">
    <source>
        <dbReference type="ARBA" id="ARBA00030162"/>
    </source>
</evidence>
<feature type="binding site" evidence="13">
    <location>
        <position position="93"/>
    </location>
    <ligand>
        <name>Mg(2+)</name>
        <dbReference type="ChEBI" id="CHEBI:18420"/>
        <label>1</label>
    </ligand>
</feature>
<dbReference type="PROSITE" id="PS51462">
    <property type="entry name" value="NUDIX"/>
    <property type="match status" value="1"/>
</dbReference>
<dbReference type="InterPro" id="IPR004385">
    <property type="entry name" value="NDP_pyrophosphatase"/>
</dbReference>
<dbReference type="NCBIfam" id="TIGR00052">
    <property type="entry name" value="nudix-type nucleoside diphosphatase, YffH/AdpP family"/>
    <property type="match status" value="1"/>
</dbReference>
<dbReference type="GO" id="GO:0019144">
    <property type="term" value="F:ADP-sugar diphosphatase activity"/>
    <property type="evidence" value="ECO:0007669"/>
    <property type="project" value="TreeGrafter"/>
</dbReference>
<comment type="function">
    <text evidence="8">Acts on ADP-mannose and ADP-glucose as well as ADP-ribose. Prevents glycogen biosynthesis. The reaction catalyzed by this enzyme is a limiting step of the gluconeogenic process.</text>
</comment>
<sequence length="206" mass="22661">MAGGWKPRFGVADFHISADEALHHGFFKLDRVTVTHRCFLGGEASIQRELYRRRDAVCILPYDPVLRSVVLIEQFRVGTLDHPRGPWQLELVAGLVEPGESAADVARREAVEEADLQLGAIEPISRFTPSPGAAREYIDLLCAQVDASQAGGVHGLAEEGEDILVHVLSLDDACALVRDGVIDNAPAIIAIQWLQMHSPRLEQQWV</sequence>
<dbReference type="InterPro" id="IPR020084">
    <property type="entry name" value="NUDIX_hydrolase_CS"/>
</dbReference>
<dbReference type="CDD" id="cd24155">
    <property type="entry name" value="NUDIX_ADPRase"/>
    <property type="match status" value="1"/>
</dbReference>
<evidence type="ECO:0000313" key="17">
    <source>
        <dbReference type="Proteomes" id="UP000078070"/>
    </source>
</evidence>
<evidence type="ECO:0000256" key="2">
    <source>
        <dbReference type="ARBA" id="ARBA00007482"/>
    </source>
</evidence>
<evidence type="ECO:0000256" key="11">
    <source>
        <dbReference type="ARBA" id="ARBA00033056"/>
    </source>
</evidence>
<accession>A0A1A9EU77</accession>
<dbReference type="GO" id="GO:0005829">
    <property type="term" value="C:cytosol"/>
    <property type="evidence" value="ECO:0007669"/>
    <property type="project" value="TreeGrafter"/>
</dbReference>
<reference evidence="16 17" key="2">
    <citation type="journal article" date="2018" name="Int. J. Syst. Evol. Microbiol.">
        <title>Marinobacterium aestuarii sp. nov., a benzene-degrading marine bacterium isolated from estuary sediment.</title>
        <authorList>
            <person name="Bae S.S."/>
            <person name="Jung J."/>
            <person name="Chung D."/>
            <person name="Baek K."/>
        </authorList>
    </citation>
    <scope>NUCLEOTIDE SEQUENCE [LARGE SCALE GENOMIC DNA]</scope>
    <source>
        <strain evidence="16 17">ST58-10</strain>
    </source>
</reference>
<dbReference type="PANTHER" id="PTHR11839">
    <property type="entry name" value="UDP/ADP-SUGAR PYROPHOSPHATASE"/>
    <property type="match status" value="1"/>
</dbReference>
<dbReference type="GO" id="GO:0019693">
    <property type="term" value="P:ribose phosphate metabolic process"/>
    <property type="evidence" value="ECO:0007669"/>
    <property type="project" value="TreeGrafter"/>
</dbReference>
<evidence type="ECO:0000256" key="5">
    <source>
        <dbReference type="ARBA" id="ARBA00022723"/>
    </source>
</evidence>
<dbReference type="EC" id="3.6.1.13" evidence="3"/>
<evidence type="ECO:0000256" key="8">
    <source>
        <dbReference type="ARBA" id="ARBA00025164"/>
    </source>
</evidence>
<feature type="binding site" evidence="13">
    <location>
        <position position="113"/>
    </location>
    <ligand>
        <name>Mg(2+)</name>
        <dbReference type="ChEBI" id="CHEBI:18420"/>
        <label>1</label>
    </ligand>
</feature>
<dbReference type="InterPro" id="IPR015797">
    <property type="entry name" value="NUDIX_hydrolase-like_dom_sf"/>
</dbReference>
<evidence type="ECO:0000256" key="12">
    <source>
        <dbReference type="ARBA" id="ARBA00049546"/>
    </source>
</evidence>
<evidence type="ECO:0000256" key="10">
    <source>
        <dbReference type="ARBA" id="ARBA00030308"/>
    </source>
</evidence>
<keyword evidence="5 13" id="KW-0479">Metal-binding</keyword>
<evidence type="ECO:0000313" key="16">
    <source>
        <dbReference type="EMBL" id="ANG61456.1"/>
    </source>
</evidence>
<evidence type="ECO:0000256" key="3">
    <source>
        <dbReference type="ARBA" id="ARBA00012453"/>
    </source>
</evidence>
<dbReference type="STRING" id="1821621.A8C75_02540"/>
<evidence type="ECO:0000256" key="6">
    <source>
        <dbReference type="ARBA" id="ARBA00022801"/>
    </source>
</evidence>
<comment type="catalytic activity">
    <reaction evidence="12">
        <text>ADP-D-ribose + H2O = D-ribose 5-phosphate + AMP + 2 H(+)</text>
        <dbReference type="Rhea" id="RHEA:10412"/>
        <dbReference type="ChEBI" id="CHEBI:15377"/>
        <dbReference type="ChEBI" id="CHEBI:15378"/>
        <dbReference type="ChEBI" id="CHEBI:57967"/>
        <dbReference type="ChEBI" id="CHEBI:78346"/>
        <dbReference type="ChEBI" id="CHEBI:456215"/>
        <dbReference type="EC" id="3.6.1.13"/>
    </reaction>
</comment>
<dbReference type="SUPFAM" id="SSF55811">
    <property type="entry name" value="Nudix"/>
    <property type="match status" value="1"/>
</dbReference>
<dbReference type="Proteomes" id="UP000078070">
    <property type="component" value="Chromosome"/>
</dbReference>
<protein>
    <recommendedName>
        <fullName evidence="4">ADP-ribose pyrophosphatase</fullName>
        <ecNumber evidence="3">3.6.1.13</ecNumber>
    </recommendedName>
    <alternativeName>
        <fullName evidence="9">ADP-ribose diphosphatase</fullName>
    </alternativeName>
    <alternativeName>
        <fullName evidence="11">ADP-ribose phosphohydrolase</fullName>
    </alternativeName>
    <alternativeName>
        <fullName evidence="10">Adenosine diphosphoribose pyrophosphatase</fullName>
    </alternativeName>
</protein>
<evidence type="ECO:0000256" key="4">
    <source>
        <dbReference type="ARBA" id="ARBA00013297"/>
    </source>
</evidence>
<dbReference type="GO" id="GO:0046872">
    <property type="term" value="F:metal ion binding"/>
    <property type="evidence" value="ECO:0007669"/>
    <property type="project" value="UniProtKB-KW"/>
</dbReference>
<dbReference type="OrthoDB" id="5292471at2"/>
<keyword evidence="6" id="KW-0378">Hydrolase</keyword>
<comment type="similarity">
    <text evidence="2">Belongs to the Nudix hydrolase family. NudF subfamily.</text>
</comment>
<dbReference type="Gene3D" id="3.90.79.10">
    <property type="entry name" value="Nucleoside Triphosphate Pyrophosphohydrolase"/>
    <property type="match status" value="1"/>
</dbReference>
<keyword evidence="17" id="KW-1185">Reference proteome</keyword>
<dbReference type="PROSITE" id="PS00893">
    <property type="entry name" value="NUDIX_BOX"/>
    <property type="match status" value="1"/>
</dbReference>
<evidence type="ECO:0000256" key="14">
    <source>
        <dbReference type="PIRSR" id="PIRSR604385-3"/>
    </source>
</evidence>
<dbReference type="Pfam" id="PF00293">
    <property type="entry name" value="NUDIX"/>
    <property type="match status" value="1"/>
</dbReference>
<gene>
    <name evidence="16" type="ORF">A8C75_02540</name>
</gene>
<dbReference type="GO" id="GO:0006753">
    <property type="term" value="P:nucleoside phosphate metabolic process"/>
    <property type="evidence" value="ECO:0007669"/>
    <property type="project" value="TreeGrafter"/>
</dbReference>
<organism evidence="16 17">
    <name type="scientific">Marinobacterium aestuarii</name>
    <dbReference type="NCBI Taxonomy" id="1821621"/>
    <lineage>
        <taxon>Bacteria</taxon>
        <taxon>Pseudomonadati</taxon>
        <taxon>Pseudomonadota</taxon>
        <taxon>Gammaproteobacteria</taxon>
        <taxon>Oceanospirillales</taxon>
        <taxon>Oceanospirillaceae</taxon>
        <taxon>Marinobacterium</taxon>
    </lineage>
</organism>
<comment type="cofactor">
    <cofactor evidence="1 13">
        <name>Mg(2+)</name>
        <dbReference type="ChEBI" id="CHEBI:18420"/>
    </cofactor>
</comment>
<evidence type="ECO:0000256" key="1">
    <source>
        <dbReference type="ARBA" id="ARBA00001946"/>
    </source>
</evidence>
<dbReference type="PANTHER" id="PTHR11839:SF5">
    <property type="entry name" value="ADP-RIBOSE PYROPHOSPHATASE"/>
    <property type="match status" value="1"/>
</dbReference>
<feature type="binding site" evidence="13">
    <location>
        <position position="109"/>
    </location>
    <ligand>
        <name>Mg(2+)</name>
        <dbReference type="ChEBI" id="CHEBI:18420"/>
        <label>1</label>
    </ligand>
</feature>
<dbReference type="RefSeq" id="WP_067377664.1">
    <property type="nucleotide sequence ID" value="NZ_CP015839.1"/>
</dbReference>
<feature type="domain" description="Nudix hydrolase" evidence="15">
    <location>
        <begin position="52"/>
        <end position="190"/>
    </location>
</feature>
<evidence type="ECO:0000256" key="13">
    <source>
        <dbReference type="PIRSR" id="PIRSR604385-2"/>
    </source>
</evidence>
<evidence type="ECO:0000256" key="7">
    <source>
        <dbReference type="ARBA" id="ARBA00022842"/>
    </source>
</evidence>
<keyword evidence="7 13" id="KW-0460">Magnesium</keyword>
<name>A0A1A9EU77_9GAMM</name>
<dbReference type="EMBL" id="CP015839">
    <property type="protein sequence ID" value="ANG61456.1"/>
    <property type="molecule type" value="Genomic_DNA"/>
</dbReference>
<dbReference type="GO" id="GO:0047631">
    <property type="term" value="F:ADP-ribose diphosphatase activity"/>
    <property type="evidence" value="ECO:0007669"/>
    <property type="project" value="UniProtKB-EC"/>
</dbReference>
<reference evidence="17" key="1">
    <citation type="submission" date="2016-05" db="EMBL/GenBank/DDBJ databases">
        <authorList>
            <person name="Baek K."/>
            <person name="Yang S.-J."/>
        </authorList>
    </citation>
    <scope>NUCLEOTIDE SEQUENCE [LARGE SCALE GENOMIC DNA]</scope>
    <source>
        <strain evidence="17">ST58-10</strain>
    </source>
</reference>
<proteinExistence type="inferred from homology"/>
<dbReference type="InterPro" id="IPR000086">
    <property type="entry name" value="NUDIX_hydrolase_dom"/>
</dbReference>